<evidence type="ECO:0000256" key="3">
    <source>
        <dbReference type="ARBA" id="ARBA00022917"/>
    </source>
</evidence>
<evidence type="ECO:0000256" key="2">
    <source>
        <dbReference type="ARBA" id="ARBA00022481"/>
    </source>
</evidence>
<organism evidence="5 6">
    <name type="scientific">Acrodontium crateriforme</name>
    <dbReference type="NCBI Taxonomy" id="150365"/>
    <lineage>
        <taxon>Eukaryota</taxon>
        <taxon>Fungi</taxon>
        <taxon>Dikarya</taxon>
        <taxon>Ascomycota</taxon>
        <taxon>Pezizomycotina</taxon>
        <taxon>Dothideomycetes</taxon>
        <taxon>Dothideomycetidae</taxon>
        <taxon>Mycosphaerellales</taxon>
        <taxon>Teratosphaeriaceae</taxon>
        <taxon>Acrodontium</taxon>
    </lineage>
</organism>
<dbReference type="InterPro" id="IPR005139">
    <property type="entry name" value="PCRF"/>
</dbReference>
<accession>A0AAQ3M0F0</accession>
<dbReference type="SUPFAM" id="SSF75620">
    <property type="entry name" value="Release factor"/>
    <property type="match status" value="1"/>
</dbReference>
<dbReference type="PROSITE" id="PS00745">
    <property type="entry name" value="RF_PROK_I"/>
    <property type="match status" value="1"/>
</dbReference>
<dbReference type="Gene3D" id="3.30.70.1660">
    <property type="match status" value="1"/>
</dbReference>
<comment type="similarity">
    <text evidence="1">Belongs to the prokaryotic/mitochondrial release factor family.</text>
</comment>
<keyword evidence="3" id="KW-0648">Protein biosynthesis</keyword>
<evidence type="ECO:0000313" key="6">
    <source>
        <dbReference type="Proteomes" id="UP001303373"/>
    </source>
</evidence>
<keyword evidence="2" id="KW-0488">Methylation</keyword>
<gene>
    <name evidence="5" type="ORF">R9X50_00143400</name>
</gene>
<dbReference type="InterPro" id="IPR050057">
    <property type="entry name" value="Prokaryotic/Mito_RF"/>
</dbReference>
<dbReference type="Gene3D" id="6.10.140.1950">
    <property type="match status" value="1"/>
</dbReference>
<dbReference type="Gene3D" id="3.30.160.20">
    <property type="match status" value="1"/>
</dbReference>
<feature type="domain" description="Prokaryotic-type class I peptide chain release factors" evidence="4">
    <location>
        <begin position="294"/>
        <end position="310"/>
    </location>
</feature>
<sequence>MSSPWICRQCLLHLATPFRTARPIKQLPCPLSKFLIPRRRLHSTTPHDSSLSPVLLARARALAAEHESLTSKLASEYDAQAAKRLGELSATSAAVKEYDKATSALDELHALLKSSDAELRELAEDDLEPTQHAISAASTALKTSLIPIHPFAHLPCLLEIKPGAGGDEAGLFAADLVRMYEAFCARKGLSCQRAKYDTAEGSTATAGSGTHVLEAILEISTPGSYGVLRTEVGVHRVQRVPATESKGRTHTSAAAVLVLPSLPTEGNSAEEMDFDDPKSDYYIDPTQVKTDVFRASGAGGQHVNKTESAVRLTHIPTNTVVAIQDSRSQHKNREKAWGILRSRIAQARREEREDEVMRMRRSAGAGKVGRGDKVRTYNWGQQRVSDHRSGLDLRNLDEVMEGGEALDRVMDSVRAWMAEQDVLGVVAEEEAKENKS</sequence>
<dbReference type="Pfam" id="PF00472">
    <property type="entry name" value="RF-1"/>
    <property type="match status" value="1"/>
</dbReference>
<protein>
    <submittedName>
        <fullName evidence="5">Release factor</fullName>
    </submittedName>
</protein>
<evidence type="ECO:0000259" key="4">
    <source>
        <dbReference type="PROSITE" id="PS00745"/>
    </source>
</evidence>
<dbReference type="AlphaFoldDB" id="A0AAQ3M0F0"/>
<dbReference type="Pfam" id="PF03462">
    <property type="entry name" value="PCRF"/>
    <property type="match status" value="1"/>
</dbReference>
<keyword evidence="6" id="KW-1185">Reference proteome</keyword>
<dbReference type="GO" id="GO:0032543">
    <property type="term" value="P:mitochondrial translation"/>
    <property type="evidence" value="ECO:0007669"/>
    <property type="project" value="UniProtKB-ARBA"/>
</dbReference>
<proteinExistence type="inferred from homology"/>
<name>A0AAQ3M0F0_9PEZI</name>
<dbReference type="InterPro" id="IPR000352">
    <property type="entry name" value="Pep_chain_release_fac_I"/>
</dbReference>
<dbReference type="SMART" id="SM00937">
    <property type="entry name" value="PCRF"/>
    <property type="match status" value="1"/>
</dbReference>
<evidence type="ECO:0000313" key="5">
    <source>
        <dbReference type="EMBL" id="WPG98641.1"/>
    </source>
</evidence>
<dbReference type="GO" id="GO:0003747">
    <property type="term" value="F:translation release factor activity"/>
    <property type="evidence" value="ECO:0007669"/>
    <property type="project" value="InterPro"/>
</dbReference>
<evidence type="ECO:0000256" key="1">
    <source>
        <dbReference type="ARBA" id="ARBA00010835"/>
    </source>
</evidence>
<dbReference type="FunFam" id="3.30.160.20:FF:000070">
    <property type="entry name" value="Related to MRF1-peptide chain release factor, mitochondrial"/>
    <property type="match status" value="1"/>
</dbReference>
<dbReference type="GO" id="GO:0005739">
    <property type="term" value="C:mitochondrion"/>
    <property type="evidence" value="ECO:0007669"/>
    <property type="project" value="UniProtKB-ARBA"/>
</dbReference>
<reference evidence="5 6" key="1">
    <citation type="submission" date="2023-11" db="EMBL/GenBank/DDBJ databases">
        <title>An acidophilic fungus is an integral part of prey digestion in a carnivorous sundew plant.</title>
        <authorList>
            <person name="Tsai I.J."/>
        </authorList>
    </citation>
    <scope>NUCLEOTIDE SEQUENCE [LARGE SCALE GENOMIC DNA]</scope>
    <source>
        <strain evidence="5">169a</strain>
    </source>
</reference>
<dbReference type="PANTHER" id="PTHR43804">
    <property type="entry name" value="LD18447P"/>
    <property type="match status" value="1"/>
</dbReference>
<dbReference type="Proteomes" id="UP001303373">
    <property type="component" value="Chromosome 2"/>
</dbReference>
<dbReference type="InterPro" id="IPR045853">
    <property type="entry name" value="Pep_chain_release_fac_I_sf"/>
</dbReference>
<dbReference type="EMBL" id="CP138581">
    <property type="protein sequence ID" value="WPG98641.1"/>
    <property type="molecule type" value="Genomic_DNA"/>
</dbReference>
<dbReference type="PANTHER" id="PTHR43804:SF7">
    <property type="entry name" value="LD18447P"/>
    <property type="match status" value="1"/>
</dbReference>